<reference evidence="2" key="1">
    <citation type="journal article" date="2020" name="Nat. Commun.">
        <title>Large-scale genome sequencing of mycorrhizal fungi provides insights into the early evolution of symbiotic traits.</title>
        <authorList>
            <person name="Miyauchi S."/>
            <person name="Kiss E."/>
            <person name="Kuo A."/>
            <person name="Drula E."/>
            <person name="Kohler A."/>
            <person name="Sanchez-Garcia M."/>
            <person name="Morin E."/>
            <person name="Andreopoulos B."/>
            <person name="Barry K.W."/>
            <person name="Bonito G."/>
            <person name="Buee M."/>
            <person name="Carver A."/>
            <person name="Chen C."/>
            <person name="Cichocki N."/>
            <person name="Clum A."/>
            <person name="Culley D."/>
            <person name="Crous P.W."/>
            <person name="Fauchery L."/>
            <person name="Girlanda M."/>
            <person name="Hayes R.D."/>
            <person name="Keri Z."/>
            <person name="LaButti K."/>
            <person name="Lipzen A."/>
            <person name="Lombard V."/>
            <person name="Magnuson J."/>
            <person name="Maillard F."/>
            <person name="Murat C."/>
            <person name="Nolan M."/>
            <person name="Ohm R.A."/>
            <person name="Pangilinan J."/>
            <person name="Pereira M.F."/>
            <person name="Perotto S."/>
            <person name="Peter M."/>
            <person name="Pfister S."/>
            <person name="Riley R."/>
            <person name="Sitrit Y."/>
            <person name="Stielow J.B."/>
            <person name="Szollosi G."/>
            <person name="Zifcakova L."/>
            <person name="Stursova M."/>
            <person name="Spatafora J.W."/>
            <person name="Tedersoo L."/>
            <person name="Vaario L.M."/>
            <person name="Yamada A."/>
            <person name="Yan M."/>
            <person name="Wang P."/>
            <person name="Xu J."/>
            <person name="Bruns T."/>
            <person name="Baldrian P."/>
            <person name="Vilgalys R."/>
            <person name="Dunand C."/>
            <person name="Henrissat B."/>
            <person name="Grigoriev I.V."/>
            <person name="Hibbett D."/>
            <person name="Nagy L.G."/>
            <person name="Martin F.M."/>
        </authorList>
    </citation>
    <scope>NUCLEOTIDE SEQUENCE</scope>
    <source>
        <strain evidence="2">UP504</strain>
    </source>
</reference>
<dbReference type="OrthoDB" id="424402at2759"/>
<feature type="compositionally biased region" description="Basic residues" evidence="1">
    <location>
        <begin position="214"/>
        <end position="227"/>
    </location>
</feature>
<evidence type="ECO:0000256" key="1">
    <source>
        <dbReference type="SAM" id="MobiDB-lite"/>
    </source>
</evidence>
<comment type="caution">
    <text evidence="2">The sequence shown here is derived from an EMBL/GenBank/DDBJ whole genome shotgun (WGS) entry which is preliminary data.</text>
</comment>
<gene>
    <name evidence="2" type="ORF">BS47DRAFT_1390318</name>
</gene>
<feature type="region of interest" description="Disordered" evidence="1">
    <location>
        <begin position="82"/>
        <end position="112"/>
    </location>
</feature>
<dbReference type="AlphaFoldDB" id="A0A9P6B3H5"/>
<dbReference type="Proteomes" id="UP000886523">
    <property type="component" value="Unassembled WGS sequence"/>
</dbReference>
<feature type="region of interest" description="Disordered" evidence="1">
    <location>
        <begin position="202"/>
        <end position="263"/>
    </location>
</feature>
<evidence type="ECO:0000313" key="3">
    <source>
        <dbReference type="Proteomes" id="UP000886523"/>
    </source>
</evidence>
<protein>
    <submittedName>
        <fullName evidence="2">Uncharacterized protein</fullName>
    </submittedName>
</protein>
<accession>A0A9P6B3H5</accession>
<evidence type="ECO:0000313" key="2">
    <source>
        <dbReference type="EMBL" id="KAF9517003.1"/>
    </source>
</evidence>
<keyword evidence="3" id="KW-1185">Reference proteome</keyword>
<proteinExistence type="predicted"/>
<sequence>MGLTTANVLEGQTHNEPPIVKEESPHLMRITTHGKLRAFVTFALKFLEARNNPTRPLVLHTLHPSKPQVSAVETLPVVSEAAETAEPDVNATPIAEETQTEPPKKRQKMDTATNTVPRLISVVEIIKREFLASARRRVMSAIPLVPWRANHPRGPDRGNEEDQVDLILALSGKNYLNLRRTPYLKVFLCRRELPPGFVVNATYQPPLEPPPKSRSAKARERKRRKKLATAPPLASSGPIEDGNEGSLNVNNAVGRDANDMSIG</sequence>
<name>A0A9P6B3H5_9AGAM</name>
<organism evidence="2 3">
    <name type="scientific">Hydnum rufescens UP504</name>
    <dbReference type="NCBI Taxonomy" id="1448309"/>
    <lineage>
        <taxon>Eukaryota</taxon>
        <taxon>Fungi</taxon>
        <taxon>Dikarya</taxon>
        <taxon>Basidiomycota</taxon>
        <taxon>Agaricomycotina</taxon>
        <taxon>Agaricomycetes</taxon>
        <taxon>Cantharellales</taxon>
        <taxon>Hydnaceae</taxon>
        <taxon>Hydnum</taxon>
    </lineage>
</organism>
<dbReference type="EMBL" id="MU128935">
    <property type="protein sequence ID" value="KAF9517003.1"/>
    <property type="molecule type" value="Genomic_DNA"/>
</dbReference>